<reference evidence="1 2" key="1">
    <citation type="journal article" date="2020" name="Appl. Environ. Microbiol.">
        <title>Genomic Characteristics of a Novel Species of Ammonia-Oxidizing Archaea from the Jiulong River Estuary.</title>
        <authorList>
            <person name="Zou D."/>
            <person name="Wan R."/>
            <person name="Han L."/>
            <person name="Xu M.N."/>
            <person name="Liu Y."/>
            <person name="Liu H."/>
            <person name="Kao S.J."/>
            <person name="Li M."/>
        </authorList>
    </citation>
    <scope>NUCLEOTIDE SEQUENCE [LARGE SCALE GENOMIC DNA]</scope>
    <source>
        <strain evidence="1">W2bin3</strain>
    </source>
</reference>
<organism evidence="1 2">
    <name type="scientific">Candidatus Nitrosomaritimum aestuariumsis</name>
    <dbReference type="NCBI Taxonomy" id="3342354"/>
    <lineage>
        <taxon>Archaea</taxon>
        <taxon>Nitrososphaerota</taxon>
        <taxon>Nitrososphaeria</taxon>
        <taxon>Nitrosopumilales</taxon>
        <taxon>Nitrosopumilaceae</taxon>
        <taxon>Candidatus Nitrosomaritimum</taxon>
    </lineage>
</organism>
<evidence type="ECO:0000313" key="1">
    <source>
        <dbReference type="EMBL" id="MBA4453368.1"/>
    </source>
</evidence>
<comment type="caution">
    <text evidence="1">The sequence shown here is derived from an EMBL/GenBank/DDBJ whole genome shotgun (WGS) entry which is preliminary data.</text>
</comment>
<dbReference type="EMBL" id="JACENC010000013">
    <property type="protein sequence ID" value="MBA4453368.1"/>
    <property type="molecule type" value="Genomic_DNA"/>
</dbReference>
<evidence type="ECO:0000313" key="2">
    <source>
        <dbReference type="Proteomes" id="UP000526786"/>
    </source>
</evidence>
<gene>
    <name evidence="1" type="ORF">H2B05_00295</name>
</gene>
<accession>A0AC60W1I8</accession>
<sequence length="180" mass="20779">MSSRIKNSNFKKNNGKVQWPFSSHVESKQYSPIIKPLVKLVGMRGTNFFMKKESPKLDIQSNRRKTRLTINRGTQKIMLDSLSIQQIPEDRRHLSSVNHVCDSCGVNIGSEISRVLILSNIDGGPHLVLLHFFAPCWNLENLLKKYPNFTIEKMSFSFPENMSMSKGSIRKMQTEFDFWV</sequence>
<name>A0AC60W1I8_9ARCH</name>
<proteinExistence type="predicted"/>
<dbReference type="Proteomes" id="UP000526786">
    <property type="component" value="Unassembled WGS sequence"/>
</dbReference>
<protein>
    <submittedName>
        <fullName evidence="1">Uncharacterized protein</fullName>
    </submittedName>
</protein>